<name>A0A7J5DML2_9ACTN</name>
<evidence type="ECO:0000313" key="3">
    <source>
        <dbReference type="EMBL" id="KAB1989963.1"/>
    </source>
</evidence>
<keyword evidence="4" id="KW-1185">Reference proteome</keyword>
<keyword evidence="2" id="KW-1133">Transmembrane helix</keyword>
<feature type="region of interest" description="Disordered" evidence="1">
    <location>
        <begin position="171"/>
        <end position="203"/>
    </location>
</feature>
<accession>A0A7J5DML2</accession>
<feature type="region of interest" description="Disordered" evidence="1">
    <location>
        <begin position="72"/>
        <end position="91"/>
    </location>
</feature>
<evidence type="ECO:0000313" key="4">
    <source>
        <dbReference type="Proteomes" id="UP000442990"/>
    </source>
</evidence>
<evidence type="ECO:0000256" key="2">
    <source>
        <dbReference type="SAM" id="Phobius"/>
    </source>
</evidence>
<dbReference type="AlphaFoldDB" id="A0A7J5DML2"/>
<feature type="transmembrane region" description="Helical" evidence="2">
    <location>
        <begin position="51"/>
        <end position="71"/>
    </location>
</feature>
<keyword evidence="2" id="KW-0472">Membrane</keyword>
<comment type="caution">
    <text evidence="3">The sequence shown here is derived from an EMBL/GenBank/DDBJ whole genome shotgun (WGS) entry which is preliminary data.</text>
</comment>
<dbReference type="EMBL" id="WBKG01000003">
    <property type="protein sequence ID" value="KAB1989963.1"/>
    <property type="molecule type" value="Genomic_DNA"/>
</dbReference>
<protein>
    <submittedName>
        <fullName evidence="3">Uncharacterized protein</fullName>
    </submittedName>
</protein>
<organism evidence="3 4">
    <name type="scientific">Streptomyces triticiradicis</name>
    <dbReference type="NCBI Taxonomy" id="2651189"/>
    <lineage>
        <taxon>Bacteria</taxon>
        <taxon>Bacillati</taxon>
        <taxon>Actinomycetota</taxon>
        <taxon>Actinomycetes</taxon>
        <taxon>Kitasatosporales</taxon>
        <taxon>Streptomycetaceae</taxon>
        <taxon>Streptomyces</taxon>
    </lineage>
</organism>
<keyword evidence="2" id="KW-0812">Transmembrane</keyword>
<sequence>MMSTDRETHHDMVTDADIAFLLARAADEVEIGTAPYQAVLRGGRRRRARRWATAAATALVIAGSTGTLALAGGTGGDEGRRTVPAVTGPPTAERRHVYEPRMTTVASARDNGKDWSVTVVTWGAPKNEAEAQYQRSRMGEYGLTPTGTETASDLIGKSWIFVRLLVGDGPSTTIQDGPADRSDADGSTDLEVSSRPLDTGRPGAAGKAVRLVIGKADPTVRAVTCTWDDGTSVPVPMAGAGDGFGWNLKPMIRRAEGSPANWFVCLAPEGRSYKSVQVDSLT</sequence>
<reference evidence="3 4" key="1">
    <citation type="submission" date="2019-09" db="EMBL/GenBank/DDBJ databases">
        <title>Isolation and identification of active actinomycetes.</title>
        <authorList>
            <person name="Yu Z."/>
            <person name="Han C."/>
            <person name="Yu B."/>
        </authorList>
    </citation>
    <scope>NUCLEOTIDE SEQUENCE [LARGE SCALE GENOMIC DNA]</scope>
    <source>
        <strain evidence="3 4">NEAU-H2</strain>
    </source>
</reference>
<evidence type="ECO:0000256" key="1">
    <source>
        <dbReference type="SAM" id="MobiDB-lite"/>
    </source>
</evidence>
<gene>
    <name evidence="3" type="ORF">F8144_06395</name>
</gene>
<proteinExistence type="predicted"/>
<dbReference type="Proteomes" id="UP000442990">
    <property type="component" value="Unassembled WGS sequence"/>
</dbReference>